<comment type="subcellular location">
    <subcellularLocation>
        <location evidence="3">Cytoplasm</location>
    </subcellularLocation>
</comment>
<dbReference type="InterPro" id="IPR011256">
    <property type="entry name" value="Reg_factor_effector_dom_sf"/>
</dbReference>
<dbReference type="SMART" id="SM00871">
    <property type="entry name" value="AraC_E_bind"/>
    <property type="match status" value="1"/>
</dbReference>
<comment type="similarity">
    <text evidence="3">Belongs to the DNA gyrase inhibitor family.</text>
</comment>
<dbReference type="AlphaFoldDB" id="A0A1X0WG67"/>
<gene>
    <name evidence="3" type="primary">sbmC</name>
    <name evidence="5" type="ORF">BS640_08915</name>
</gene>
<dbReference type="InterPro" id="IPR050908">
    <property type="entry name" value="SmbC-like"/>
</dbReference>
<dbReference type="InterPro" id="IPR024911">
    <property type="entry name" value="SmbC"/>
</dbReference>
<dbReference type="Proteomes" id="UP000192536">
    <property type="component" value="Unassembled WGS sequence"/>
</dbReference>
<organism evidence="5 6">
    <name type="scientific">Rouxiella badensis</name>
    <dbReference type="NCBI Taxonomy" id="1646377"/>
    <lineage>
        <taxon>Bacteria</taxon>
        <taxon>Pseudomonadati</taxon>
        <taxon>Pseudomonadota</taxon>
        <taxon>Gammaproteobacteria</taxon>
        <taxon>Enterobacterales</taxon>
        <taxon>Yersiniaceae</taxon>
        <taxon>Rouxiella</taxon>
    </lineage>
</organism>
<name>A0A1X0WG67_9GAMM</name>
<evidence type="ECO:0000256" key="1">
    <source>
        <dbReference type="ARBA" id="ARBA00022490"/>
    </source>
</evidence>
<dbReference type="Pfam" id="PF06445">
    <property type="entry name" value="GyrI-like"/>
    <property type="match status" value="1"/>
</dbReference>
<dbReference type="EMBL" id="MRWE01000012">
    <property type="protein sequence ID" value="ORJ25765.1"/>
    <property type="molecule type" value="Genomic_DNA"/>
</dbReference>
<evidence type="ECO:0000259" key="4">
    <source>
        <dbReference type="SMART" id="SM00871"/>
    </source>
</evidence>
<protein>
    <recommendedName>
        <fullName evidence="3">DNA gyrase inhibitor</fullName>
    </recommendedName>
</protein>
<evidence type="ECO:0000313" key="5">
    <source>
        <dbReference type="EMBL" id="ORJ25765.1"/>
    </source>
</evidence>
<accession>A0A1X0WG67</accession>
<evidence type="ECO:0000256" key="2">
    <source>
        <dbReference type="ARBA" id="ARBA00023016"/>
    </source>
</evidence>
<dbReference type="PANTHER" id="PTHR40055:SF2">
    <property type="entry name" value="DNA GYRASE INHIBITOR"/>
    <property type="match status" value="1"/>
</dbReference>
<dbReference type="HAMAP" id="MF_01896">
    <property type="entry name" value="DNA_gyrase_inhibitor"/>
    <property type="match status" value="1"/>
</dbReference>
<dbReference type="GO" id="GO:0005737">
    <property type="term" value="C:cytoplasm"/>
    <property type="evidence" value="ECO:0007669"/>
    <property type="project" value="UniProtKB-SubCell"/>
</dbReference>
<dbReference type="InterPro" id="IPR010499">
    <property type="entry name" value="AraC_E-bd"/>
</dbReference>
<dbReference type="Gene3D" id="3.20.80.10">
    <property type="entry name" value="Regulatory factor, effector binding domain"/>
    <property type="match status" value="1"/>
</dbReference>
<dbReference type="GO" id="GO:0008657">
    <property type="term" value="F:DNA topoisomerase type II (double strand cut, ATP-hydrolyzing) inhibitor activity"/>
    <property type="evidence" value="ECO:0007669"/>
    <property type="project" value="UniProtKB-UniRule"/>
</dbReference>
<dbReference type="InterPro" id="IPR029442">
    <property type="entry name" value="GyrI-like"/>
</dbReference>
<evidence type="ECO:0000313" key="6">
    <source>
        <dbReference type="Proteomes" id="UP000192536"/>
    </source>
</evidence>
<keyword evidence="2 3" id="KW-0346">Stress response</keyword>
<reference evidence="5 6" key="1">
    <citation type="journal article" date="2017" name="Int. J. Syst. Evol. Microbiol.">
        <title>Rouxiella badensis sp. nov. and Rouxiella silvae sp. nov. isolated from peat bog soil in Germany and emendation of the genus description.</title>
        <authorList>
            <person name="Le Fleche-Mateos A."/>
            <person name="Kugler J.H."/>
            <person name="Hansen S.H."/>
            <person name="Syldatk C."/>
            <person name="Hausmann R."/>
            <person name="Lomprez F."/>
            <person name="Vandenbogaert M."/>
            <person name="Manuguerra J.C."/>
            <person name="Grimont P.A."/>
        </authorList>
    </citation>
    <scope>NUCLEOTIDE SEQUENCE [LARGE SCALE GENOMIC DNA]</scope>
    <source>
        <strain evidence="5 6">DSM 100043</strain>
    </source>
</reference>
<dbReference type="STRING" id="1646377.BS640_08915"/>
<keyword evidence="1 3" id="KW-0963">Cytoplasm</keyword>
<comment type="function">
    <text evidence="3">Inhibits the supercoiling activity of DNA gyrase. Acts by inhibiting DNA gyrase at an early step, prior to (or at the step of) binding of DNA by the gyrase. It protects cells against toxins that target DNA gyrase, by inhibiting activity of these toxins and reducing the formation of lethal double-strand breaks in the cell.</text>
</comment>
<dbReference type="PANTHER" id="PTHR40055">
    <property type="entry name" value="TRANSCRIPTIONAL REGULATOR YGIV-RELATED"/>
    <property type="match status" value="1"/>
</dbReference>
<comment type="subunit">
    <text evidence="3">Interacts with DNA gyrase.</text>
</comment>
<proteinExistence type="inferred from homology"/>
<keyword evidence="6" id="KW-1185">Reference proteome</keyword>
<evidence type="ECO:0000256" key="3">
    <source>
        <dbReference type="HAMAP-Rule" id="MF_01896"/>
    </source>
</evidence>
<dbReference type="SUPFAM" id="SSF55136">
    <property type="entry name" value="Probable bacterial effector-binding domain"/>
    <property type="match status" value="1"/>
</dbReference>
<feature type="domain" description="AraC effector-binding" evidence="4">
    <location>
        <begin position="1"/>
        <end position="153"/>
    </location>
</feature>
<comment type="caution">
    <text evidence="5">The sequence shown here is derived from an EMBL/GenBank/DDBJ whole genome shotgun (WGS) entry which is preliminary data.</text>
</comment>
<sequence length="159" mass="17858">MAFMILEKPAKFVASYRVTGPYETSIKKGFDALTPWAKQHELMEGEWLTVFWDNPNITAPEACRADPSVSVKEGFQLDNESQGIALQTLPAGTYAAFHTTIDDDNFAQAWTDFFNVHIANSGYRPDGKACYEQYLNDGTKTGMFEVVLYQSVEKIAVIR</sequence>